<evidence type="ECO:0000313" key="1">
    <source>
        <dbReference type="Proteomes" id="UP000887574"/>
    </source>
</evidence>
<protein>
    <submittedName>
        <fullName evidence="2">Uncharacterized protein</fullName>
    </submittedName>
</protein>
<dbReference type="AlphaFoldDB" id="A0A915CSY6"/>
<keyword evidence="1" id="KW-1185">Reference proteome</keyword>
<sequence length="462" mass="52934">MQLFKVIPLKFGIFQRLSLPIPDLAPFGENERLDALGGLDTTRREYIRSLFSTAFYDEKCHKSTEIVIQPVYYWPGQRVDLPCRMCNPALAFNGQLKSWRVKRLNIARSIGSLQSSLQKGATTWVLLDGEESVRKFLQNEEKYKYMPSFDPKSDGKRWQSGGHNLRPTMSFVQRDGMLKILTTEVSAYGLYTCMDQSKQEEKLNPGRGGDLNKFARLDSNHRFRFVPPALWNSSSRPFCAPDWGDCKQNKFQPKGLNMTTSETFSDKYISPKLTTSNVSNPSATAPAFDMNLKVFVHWSTWSSCKSATPGGIRTRKGYCHIAKVDSTKKFRPTFEENLFISSRDYEWLMPLHTLIENVEEFAQTGVPLFSGVLAELLTMSRKTISQCTSYTNSKLYRDNYNGMWRMILKAIAADITQPKWYHDRSIDSNVQIFATPCFYWNKTDGGKRVAYGYPLISNEYCP</sequence>
<accession>A0A915CSY6</accession>
<proteinExistence type="predicted"/>
<organism evidence="1 2">
    <name type="scientific">Ditylenchus dipsaci</name>
    <dbReference type="NCBI Taxonomy" id="166011"/>
    <lineage>
        <taxon>Eukaryota</taxon>
        <taxon>Metazoa</taxon>
        <taxon>Ecdysozoa</taxon>
        <taxon>Nematoda</taxon>
        <taxon>Chromadorea</taxon>
        <taxon>Rhabditida</taxon>
        <taxon>Tylenchina</taxon>
        <taxon>Tylenchomorpha</taxon>
        <taxon>Sphaerularioidea</taxon>
        <taxon>Anguinidae</taxon>
        <taxon>Anguininae</taxon>
        <taxon>Ditylenchus</taxon>
    </lineage>
</organism>
<evidence type="ECO:0000313" key="2">
    <source>
        <dbReference type="WBParaSite" id="jg118"/>
    </source>
</evidence>
<name>A0A915CSY6_9BILA</name>
<dbReference type="WBParaSite" id="jg118">
    <property type="protein sequence ID" value="jg118"/>
    <property type="gene ID" value="jg118"/>
</dbReference>
<reference evidence="2" key="1">
    <citation type="submission" date="2022-11" db="UniProtKB">
        <authorList>
            <consortium name="WormBaseParasite"/>
        </authorList>
    </citation>
    <scope>IDENTIFICATION</scope>
</reference>
<dbReference type="Proteomes" id="UP000887574">
    <property type="component" value="Unplaced"/>
</dbReference>